<organism evidence="1 2">
    <name type="scientific">Listeria booriae</name>
    <dbReference type="NCBI Taxonomy" id="1552123"/>
    <lineage>
        <taxon>Bacteria</taxon>
        <taxon>Bacillati</taxon>
        <taxon>Bacillota</taxon>
        <taxon>Bacilli</taxon>
        <taxon>Bacillales</taxon>
        <taxon>Listeriaceae</taxon>
        <taxon>Listeria</taxon>
    </lineage>
</organism>
<name>A0A841ZQS2_9LIST</name>
<evidence type="ECO:0000313" key="1">
    <source>
        <dbReference type="EMBL" id="MBC1564121.1"/>
    </source>
</evidence>
<dbReference type="Proteomes" id="UP000586951">
    <property type="component" value="Unassembled WGS sequence"/>
</dbReference>
<gene>
    <name evidence="1" type="ORF">HB907_01805</name>
</gene>
<dbReference type="RefSeq" id="WP_185416257.1">
    <property type="nucleotide sequence ID" value="NZ_JAARRU010000001.1"/>
</dbReference>
<protein>
    <submittedName>
        <fullName evidence="1">Uncharacterized protein</fullName>
    </submittedName>
</protein>
<accession>A0A841ZQS2</accession>
<dbReference type="EMBL" id="JAARRU010000001">
    <property type="protein sequence ID" value="MBC1564121.1"/>
    <property type="molecule type" value="Genomic_DNA"/>
</dbReference>
<dbReference type="AlphaFoldDB" id="A0A841ZQS2"/>
<comment type="caution">
    <text evidence="1">The sequence shown here is derived from an EMBL/GenBank/DDBJ whole genome shotgun (WGS) entry which is preliminary data.</text>
</comment>
<evidence type="ECO:0000313" key="2">
    <source>
        <dbReference type="Proteomes" id="UP000586951"/>
    </source>
</evidence>
<sequence length="60" mass="6875">MKKGDKVRTKYTSAMVSKGVIGVVQDIKIDDMFPNMVLIDFGSCVCWVFARDIEFLKDER</sequence>
<proteinExistence type="predicted"/>
<reference evidence="1 2" key="1">
    <citation type="submission" date="2020-03" db="EMBL/GenBank/DDBJ databases">
        <title>Soil Listeria distribution.</title>
        <authorList>
            <person name="Liao J."/>
            <person name="Wiedmann M."/>
        </authorList>
    </citation>
    <scope>NUCLEOTIDE SEQUENCE [LARGE SCALE GENOMIC DNA]</scope>
    <source>
        <strain evidence="1 2">FSL L7-1427</strain>
    </source>
</reference>